<reference evidence="1" key="1">
    <citation type="journal article" date="2023" name="Science">
        <title>Genome structures resolve the early diversification of teleost fishes.</title>
        <authorList>
            <person name="Parey E."/>
            <person name="Louis A."/>
            <person name="Montfort J."/>
            <person name="Bouchez O."/>
            <person name="Roques C."/>
            <person name="Iampietro C."/>
            <person name="Lluch J."/>
            <person name="Castinel A."/>
            <person name="Donnadieu C."/>
            <person name="Desvignes T."/>
            <person name="Floi Bucao C."/>
            <person name="Jouanno E."/>
            <person name="Wen M."/>
            <person name="Mejri S."/>
            <person name="Dirks R."/>
            <person name="Jansen H."/>
            <person name="Henkel C."/>
            <person name="Chen W.J."/>
            <person name="Zahm M."/>
            <person name="Cabau C."/>
            <person name="Klopp C."/>
            <person name="Thompson A.W."/>
            <person name="Robinson-Rechavi M."/>
            <person name="Braasch I."/>
            <person name="Lecointre G."/>
            <person name="Bobe J."/>
            <person name="Postlethwait J.H."/>
            <person name="Berthelot C."/>
            <person name="Roest Crollius H."/>
            <person name="Guiguen Y."/>
        </authorList>
    </citation>
    <scope>NUCLEOTIDE SEQUENCE</scope>
    <source>
        <strain evidence="1">WJC10195</strain>
    </source>
</reference>
<name>A0A9Q1EEJ6_SYNKA</name>
<dbReference type="EMBL" id="JAINUF010000019">
    <property type="protein sequence ID" value="KAJ8337286.1"/>
    <property type="molecule type" value="Genomic_DNA"/>
</dbReference>
<dbReference type="AlphaFoldDB" id="A0A9Q1EEJ6"/>
<comment type="caution">
    <text evidence="1">The sequence shown here is derived from an EMBL/GenBank/DDBJ whole genome shotgun (WGS) entry which is preliminary data.</text>
</comment>
<evidence type="ECO:0000313" key="2">
    <source>
        <dbReference type="Proteomes" id="UP001152622"/>
    </source>
</evidence>
<organism evidence="1 2">
    <name type="scientific">Synaphobranchus kaupii</name>
    <name type="common">Kaup's arrowtooth eel</name>
    <dbReference type="NCBI Taxonomy" id="118154"/>
    <lineage>
        <taxon>Eukaryota</taxon>
        <taxon>Metazoa</taxon>
        <taxon>Chordata</taxon>
        <taxon>Craniata</taxon>
        <taxon>Vertebrata</taxon>
        <taxon>Euteleostomi</taxon>
        <taxon>Actinopterygii</taxon>
        <taxon>Neopterygii</taxon>
        <taxon>Teleostei</taxon>
        <taxon>Anguilliformes</taxon>
        <taxon>Synaphobranchidae</taxon>
        <taxon>Synaphobranchus</taxon>
    </lineage>
</organism>
<proteinExistence type="predicted"/>
<protein>
    <submittedName>
        <fullName evidence="1">Uncharacterized protein</fullName>
    </submittedName>
</protein>
<evidence type="ECO:0000313" key="1">
    <source>
        <dbReference type="EMBL" id="KAJ8337286.1"/>
    </source>
</evidence>
<sequence length="180" mass="20254">MKRLECNVPGVLSRVSYRLASGSGQARGRRQARTNGTLVHLSACHRRGNERTPAPVEVTRVRTATGRRSARERDSCDQTESKRRAKCNYIIRKDLQGISAMQSRFKLATAPLQGTEPTAWWDFPGEWKQSLWQLLSSQRPTTDRHHILDGARQIGVHLGASPSSFSLEQLHYQECSLTAD</sequence>
<dbReference type="Proteomes" id="UP001152622">
    <property type="component" value="Chromosome 19"/>
</dbReference>
<keyword evidence="2" id="KW-1185">Reference proteome</keyword>
<accession>A0A9Q1EEJ6</accession>
<gene>
    <name evidence="1" type="ORF">SKAU_G00385060</name>
</gene>